<dbReference type="EMBL" id="VSRR010064598">
    <property type="protein sequence ID" value="MPC84156.1"/>
    <property type="molecule type" value="Genomic_DNA"/>
</dbReference>
<organism evidence="2 3">
    <name type="scientific">Portunus trituberculatus</name>
    <name type="common">Swimming crab</name>
    <name type="synonym">Neptunus trituberculatus</name>
    <dbReference type="NCBI Taxonomy" id="210409"/>
    <lineage>
        <taxon>Eukaryota</taxon>
        <taxon>Metazoa</taxon>
        <taxon>Ecdysozoa</taxon>
        <taxon>Arthropoda</taxon>
        <taxon>Crustacea</taxon>
        <taxon>Multicrustacea</taxon>
        <taxon>Malacostraca</taxon>
        <taxon>Eumalacostraca</taxon>
        <taxon>Eucarida</taxon>
        <taxon>Decapoda</taxon>
        <taxon>Pleocyemata</taxon>
        <taxon>Brachyura</taxon>
        <taxon>Eubrachyura</taxon>
        <taxon>Portunoidea</taxon>
        <taxon>Portunidae</taxon>
        <taxon>Portuninae</taxon>
        <taxon>Portunus</taxon>
    </lineage>
</organism>
<evidence type="ECO:0000313" key="2">
    <source>
        <dbReference type="EMBL" id="MPC84156.1"/>
    </source>
</evidence>
<gene>
    <name evidence="2" type="ORF">E2C01_078884</name>
</gene>
<keyword evidence="3" id="KW-1185">Reference proteome</keyword>
<feature type="region of interest" description="Disordered" evidence="1">
    <location>
        <begin position="9"/>
        <end position="31"/>
    </location>
</feature>
<name>A0A5B7IRA9_PORTR</name>
<protein>
    <submittedName>
        <fullName evidence="2">Uncharacterized protein</fullName>
    </submittedName>
</protein>
<dbReference type="AlphaFoldDB" id="A0A5B7IRA9"/>
<dbReference type="Proteomes" id="UP000324222">
    <property type="component" value="Unassembled WGS sequence"/>
</dbReference>
<evidence type="ECO:0000256" key="1">
    <source>
        <dbReference type="SAM" id="MobiDB-lite"/>
    </source>
</evidence>
<reference evidence="2 3" key="1">
    <citation type="submission" date="2019-05" db="EMBL/GenBank/DDBJ databases">
        <title>Another draft genome of Portunus trituberculatus and its Hox gene families provides insights of decapod evolution.</title>
        <authorList>
            <person name="Jeong J.-H."/>
            <person name="Song I."/>
            <person name="Kim S."/>
            <person name="Choi T."/>
            <person name="Kim D."/>
            <person name="Ryu S."/>
            <person name="Kim W."/>
        </authorList>
    </citation>
    <scope>NUCLEOTIDE SEQUENCE [LARGE SCALE GENOMIC DNA]</scope>
    <source>
        <tissue evidence="2">Muscle</tissue>
    </source>
</reference>
<sequence>MIVCRLNYVDSNSSSPHTASQRSSQARHGSRHILRQVTPLDPPVCAVNLLVNSGHNLRLDALVQ</sequence>
<feature type="compositionally biased region" description="Polar residues" evidence="1">
    <location>
        <begin position="9"/>
        <end position="27"/>
    </location>
</feature>
<evidence type="ECO:0000313" key="3">
    <source>
        <dbReference type="Proteomes" id="UP000324222"/>
    </source>
</evidence>
<proteinExistence type="predicted"/>
<accession>A0A5B7IRA9</accession>
<comment type="caution">
    <text evidence="2">The sequence shown here is derived from an EMBL/GenBank/DDBJ whole genome shotgun (WGS) entry which is preliminary data.</text>
</comment>